<sequence>MPLKPFVFMLCLSVNLFSQDIDSLALPEKAQLGFTDKHTDWVMDIPQAALPPLHYFKDHQPPSIWGHVAQDPIQGLRLSSFGSINVWDVMRPSVHGVPVEDATLRHVGILTDLHEPMRYGPLPVTEWYGASAHQNGQVFGVMVSASANPRNHWLVHYKRTQAEGSLLTEGYFMDNLTIKQHGWTKDEQWAWNVDYQSSHGRVNETGGILETDVLTVDSLLQSNRSLVTTRWTNAISEHKLSRWDMRLAHDHFFVRSNGFVGQRQFSRPVDLWTDSLVSLNWQWEVGMRLKKSWQIGFGMDYKTQAYQGEDSLHGPAWDPFIRLNSSSKIADVTAHLNLVSGAYQLKLTRDNKAFPFEMAIRQREPFAWEGMQVDAINSQSLIVPLWNDQITMSYQASSEEPILRVDDWQGMGQWETRDAWSSFAVEWHHGSTKLNDAWQSDYRARYQYGSTAELCLPTWSGEAEMVRQWDVKGLTPGLKAFVGLSGRAWSGGWQRPVYIPERGQFAILRQANSMPASGVIHGMIGLELPQLSLKLHLQNANQGWLPNGIFMAEHYPLPPATVRVTARWRMFN</sequence>
<evidence type="ECO:0008006" key="2">
    <source>
        <dbReference type="Google" id="ProtNLM"/>
    </source>
</evidence>
<dbReference type="EMBL" id="DQ295241">
    <property type="protein sequence ID" value="ABC25393.1"/>
    <property type="molecule type" value="Genomic_DNA"/>
</dbReference>
<dbReference type="AlphaFoldDB" id="Q2PY34"/>
<name>Q2PY34_9BACT</name>
<organism evidence="1">
    <name type="scientific">uncultured marine bacterium Ant39E11</name>
    <dbReference type="NCBI Taxonomy" id="360427"/>
    <lineage>
        <taxon>Bacteria</taxon>
        <taxon>environmental samples</taxon>
    </lineage>
</organism>
<evidence type="ECO:0000313" key="1">
    <source>
        <dbReference type="EMBL" id="ABC25393.1"/>
    </source>
</evidence>
<reference evidence="1" key="1">
    <citation type="journal article" date="2006" name="Appl. Environ. Microbiol.">
        <title>Comparative genomics of DNA fragments from six Antarctic marine planktonic bacteria.</title>
        <authorList>
            <person name="Grzymski J.J."/>
            <person name="Carter B.J."/>
            <person name="DeLong E.F."/>
            <person name="Feldman R.A."/>
            <person name="Ghadiri A."/>
            <person name="Murray A.E."/>
        </authorList>
    </citation>
    <scope>NUCLEOTIDE SEQUENCE</scope>
</reference>
<protein>
    <recommendedName>
        <fullName evidence="2">TonB-dependent receptor-like beta-barrel domain-containing protein</fullName>
    </recommendedName>
</protein>
<proteinExistence type="predicted"/>
<accession>Q2PY34</accession>